<evidence type="ECO:0000313" key="3">
    <source>
        <dbReference type="WBParaSite" id="SRAE_0000010600.1"/>
    </source>
</evidence>
<dbReference type="WormBase" id="SRAE_0000010600">
    <property type="protein sequence ID" value="SRP06779"/>
    <property type="gene ID" value="WBGene00255843"/>
</dbReference>
<accession>A0A090L0F0</accession>
<protein>
    <submittedName>
        <fullName evidence="1 3">RNA polymerase II, Rpb4 family and HRDC-like domain-containing protein</fullName>
    </submittedName>
</protein>
<dbReference type="InterPro" id="IPR010997">
    <property type="entry name" value="HRDC-like_sf"/>
</dbReference>
<evidence type="ECO:0000313" key="1">
    <source>
        <dbReference type="EMBL" id="CEF60974.1"/>
    </source>
</evidence>
<dbReference type="CTD" id="36373341"/>
<dbReference type="GeneID" id="36373341"/>
<dbReference type="WBParaSite" id="SRAE_0000010600.1">
    <property type="protein sequence ID" value="SRAE_0000010600.1"/>
    <property type="gene ID" value="WBGene00255843"/>
</dbReference>
<dbReference type="RefSeq" id="XP_024500183.1">
    <property type="nucleotide sequence ID" value="XM_024645951.1"/>
</dbReference>
<dbReference type="SUPFAM" id="SSF47819">
    <property type="entry name" value="HRDC-like"/>
    <property type="match status" value="1"/>
</dbReference>
<keyword evidence="2" id="KW-1185">Reference proteome</keyword>
<gene>
    <name evidence="1 3 4" type="ORF">SRAE_0000010600</name>
</gene>
<reference evidence="2" key="2">
    <citation type="submission" date="2014-09" db="EMBL/GenBank/DDBJ databases">
        <authorList>
            <person name="Martin A.A."/>
        </authorList>
    </citation>
    <scope>NUCLEOTIDE SEQUENCE</scope>
    <source>
        <strain evidence="2">ED321</strain>
    </source>
</reference>
<reference evidence="3" key="3">
    <citation type="submission" date="2020-12" db="UniProtKB">
        <authorList>
            <consortium name="WormBaseParasite"/>
        </authorList>
    </citation>
    <scope>IDENTIFICATION</scope>
</reference>
<name>A0A090L0F0_STRRB</name>
<reference evidence="1" key="1">
    <citation type="submission" date="2014-09" db="EMBL/GenBank/DDBJ databases">
        <authorList>
            <person name="Aslett A.Martin."/>
        </authorList>
    </citation>
    <scope>NUCLEOTIDE SEQUENCE</scope>
    <source>
        <strain evidence="1">ED321 Heterogonic</strain>
    </source>
</reference>
<dbReference type="Gene3D" id="1.20.1250.40">
    <property type="match status" value="1"/>
</dbReference>
<dbReference type="GO" id="GO:0000166">
    <property type="term" value="F:nucleotide binding"/>
    <property type="evidence" value="ECO:0007669"/>
    <property type="project" value="InterPro"/>
</dbReference>
<dbReference type="InterPro" id="IPR038324">
    <property type="entry name" value="Rpb4/RPC9_sf"/>
</dbReference>
<dbReference type="EMBL" id="LN609405">
    <property type="protein sequence ID" value="CEF60974.1"/>
    <property type="molecule type" value="Genomic_DNA"/>
</dbReference>
<evidence type="ECO:0000313" key="2">
    <source>
        <dbReference type="Proteomes" id="UP000035682"/>
    </source>
</evidence>
<evidence type="ECO:0000313" key="4">
    <source>
        <dbReference type="WormBase" id="SRAE_0000010600"/>
    </source>
</evidence>
<sequence>MTSKEIPLTYFEVIKKLTDAQTLLLNDAEQNPAKRQLTVLDKTLSYLKDTPAVNQNSKSCMEMLSALSSYNLTNTEKMSK</sequence>
<proteinExistence type="predicted"/>
<organism evidence="1">
    <name type="scientific">Strongyloides ratti</name>
    <name type="common">Parasitic roundworm</name>
    <dbReference type="NCBI Taxonomy" id="34506"/>
    <lineage>
        <taxon>Eukaryota</taxon>
        <taxon>Metazoa</taxon>
        <taxon>Ecdysozoa</taxon>
        <taxon>Nematoda</taxon>
        <taxon>Chromadorea</taxon>
        <taxon>Rhabditida</taxon>
        <taxon>Tylenchina</taxon>
        <taxon>Panagrolaimomorpha</taxon>
        <taxon>Strongyloidoidea</taxon>
        <taxon>Strongyloididae</taxon>
        <taxon>Strongyloides</taxon>
    </lineage>
</organism>
<dbReference type="AlphaFoldDB" id="A0A090L0F0"/>
<dbReference type="Proteomes" id="UP000035682">
    <property type="component" value="Unplaced"/>
</dbReference>